<dbReference type="EMBL" id="FMKA01000043">
    <property type="protein sequence ID" value="SCP99483.1"/>
    <property type="molecule type" value="Genomic_DNA"/>
</dbReference>
<accession>A0A1D3TYG3</accession>
<keyword evidence="3" id="KW-0804">Transcription</keyword>
<dbReference type="Proteomes" id="UP000199315">
    <property type="component" value="Unassembled WGS sequence"/>
</dbReference>
<dbReference type="Pfam" id="PF13377">
    <property type="entry name" value="Peripla_BP_3"/>
    <property type="match status" value="1"/>
</dbReference>
<keyword evidence="2" id="KW-0238">DNA-binding</keyword>
<sequence length="332" mass="36482">MTTIKDIATKLGISTSTVSKGINGASDISEQMRQLVLDTALEMGYIPKSMKDISRRKICILIENMSYENIDQFGYEIIEGFKRAASKKHMDVTIIPTNLSMKSSRRYDSFMLKNSYSGAFFLGLTLHDDYMAQLIQTRVPTVLLDNQIAGNPNVAYIGTENQEGIDAAVSHLAELGHKKIAFLNGTEHSMVTEERQNAFTSCMESHGLIPDENLIRYGCFLPDCAKDHVPGFLEHGATAVMCASDLIASGVINEAARLGYRVPEDISVIGFDDLPIAQYLSPPLTTIRQDRTALGQSALLVLDSLINDLSISKLLLRPKFIVRGSTGPCKAK</sequence>
<dbReference type="RefSeq" id="WP_091236825.1">
    <property type="nucleotide sequence ID" value="NZ_FMKA01000043.1"/>
</dbReference>
<keyword evidence="1" id="KW-0805">Transcription regulation</keyword>
<dbReference type="AlphaFoldDB" id="A0A1D3TYG3"/>
<dbReference type="STRING" id="1619234.SAMN05421730_10434"/>
<proteinExistence type="predicted"/>
<gene>
    <name evidence="5" type="ORF">SAMN05421730_10434</name>
</gene>
<evidence type="ECO:0000256" key="1">
    <source>
        <dbReference type="ARBA" id="ARBA00023015"/>
    </source>
</evidence>
<dbReference type="Gene3D" id="3.40.50.2300">
    <property type="match status" value="2"/>
</dbReference>
<dbReference type="Gene3D" id="1.10.260.40">
    <property type="entry name" value="lambda repressor-like DNA-binding domains"/>
    <property type="match status" value="1"/>
</dbReference>
<feature type="domain" description="HTH lacI-type" evidence="4">
    <location>
        <begin position="2"/>
        <end position="56"/>
    </location>
</feature>
<evidence type="ECO:0000259" key="4">
    <source>
        <dbReference type="PROSITE" id="PS50932"/>
    </source>
</evidence>
<dbReference type="SUPFAM" id="SSF47413">
    <property type="entry name" value="lambda repressor-like DNA-binding domains"/>
    <property type="match status" value="1"/>
</dbReference>
<name>A0A1D3TYG3_9FIRM</name>
<protein>
    <submittedName>
        <fullName evidence="5">LacI family transcriptional regulator</fullName>
    </submittedName>
</protein>
<reference evidence="5 6" key="1">
    <citation type="submission" date="2016-09" db="EMBL/GenBank/DDBJ databases">
        <authorList>
            <person name="Capua I."/>
            <person name="De Benedictis P."/>
            <person name="Joannis T."/>
            <person name="Lombin L.H."/>
            <person name="Cattoli G."/>
        </authorList>
    </citation>
    <scope>NUCLEOTIDE SEQUENCE [LARGE SCALE GENOMIC DNA]</scope>
    <source>
        <strain evidence="5 6">GluBS11</strain>
    </source>
</reference>
<evidence type="ECO:0000313" key="5">
    <source>
        <dbReference type="EMBL" id="SCP99483.1"/>
    </source>
</evidence>
<dbReference type="Pfam" id="PF00356">
    <property type="entry name" value="LacI"/>
    <property type="match status" value="1"/>
</dbReference>
<dbReference type="GO" id="GO:0000976">
    <property type="term" value="F:transcription cis-regulatory region binding"/>
    <property type="evidence" value="ECO:0007669"/>
    <property type="project" value="TreeGrafter"/>
</dbReference>
<dbReference type="SUPFAM" id="SSF53822">
    <property type="entry name" value="Periplasmic binding protein-like I"/>
    <property type="match status" value="1"/>
</dbReference>
<dbReference type="PANTHER" id="PTHR30146">
    <property type="entry name" value="LACI-RELATED TRANSCRIPTIONAL REPRESSOR"/>
    <property type="match status" value="1"/>
</dbReference>
<dbReference type="InterPro" id="IPR010982">
    <property type="entry name" value="Lambda_DNA-bd_dom_sf"/>
</dbReference>
<dbReference type="PROSITE" id="PS50932">
    <property type="entry name" value="HTH_LACI_2"/>
    <property type="match status" value="1"/>
</dbReference>
<dbReference type="PANTHER" id="PTHR30146:SF109">
    <property type="entry name" value="HTH-TYPE TRANSCRIPTIONAL REGULATOR GALS"/>
    <property type="match status" value="1"/>
</dbReference>
<evidence type="ECO:0000256" key="3">
    <source>
        <dbReference type="ARBA" id="ARBA00023163"/>
    </source>
</evidence>
<dbReference type="GO" id="GO:0003700">
    <property type="term" value="F:DNA-binding transcription factor activity"/>
    <property type="evidence" value="ECO:0007669"/>
    <property type="project" value="TreeGrafter"/>
</dbReference>
<keyword evidence="6" id="KW-1185">Reference proteome</keyword>
<evidence type="ECO:0000256" key="2">
    <source>
        <dbReference type="ARBA" id="ARBA00023125"/>
    </source>
</evidence>
<evidence type="ECO:0000313" key="6">
    <source>
        <dbReference type="Proteomes" id="UP000199315"/>
    </source>
</evidence>
<dbReference type="SMART" id="SM00354">
    <property type="entry name" value="HTH_LACI"/>
    <property type="match status" value="1"/>
</dbReference>
<organism evidence="5 6">
    <name type="scientific">Anaerobium acetethylicum</name>
    <dbReference type="NCBI Taxonomy" id="1619234"/>
    <lineage>
        <taxon>Bacteria</taxon>
        <taxon>Bacillati</taxon>
        <taxon>Bacillota</taxon>
        <taxon>Clostridia</taxon>
        <taxon>Lachnospirales</taxon>
        <taxon>Lachnospiraceae</taxon>
        <taxon>Anaerobium</taxon>
    </lineage>
</organism>
<dbReference type="CDD" id="cd06267">
    <property type="entry name" value="PBP1_LacI_sugar_binding-like"/>
    <property type="match status" value="1"/>
</dbReference>
<dbReference type="InterPro" id="IPR028082">
    <property type="entry name" value="Peripla_BP_I"/>
</dbReference>
<dbReference type="OrthoDB" id="9789891at2"/>
<dbReference type="InterPro" id="IPR000843">
    <property type="entry name" value="HTH_LacI"/>
</dbReference>
<dbReference type="InterPro" id="IPR046335">
    <property type="entry name" value="LacI/GalR-like_sensor"/>
</dbReference>
<dbReference type="CDD" id="cd01392">
    <property type="entry name" value="HTH_LacI"/>
    <property type="match status" value="1"/>
</dbReference>